<accession>A0A2M8EMA2</accession>
<dbReference type="SUPFAM" id="SSF54565">
    <property type="entry name" value="Ribosomal protein S16"/>
    <property type="match status" value="1"/>
</dbReference>
<dbReference type="HAMAP" id="MF_00385">
    <property type="entry name" value="Ribosomal_bS16"/>
    <property type="match status" value="1"/>
</dbReference>
<dbReference type="Gene3D" id="3.30.1320.10">
    <property type="match status" value="1"/>
</dbReference>
<dbReference type="PANTHER" id="PTHR12919">
    <property type="entry name" value="30S RIBOSOMAL PROTEIN S16"/>
    <property type="match status" value="1"/>
</dbReference>
<dbReference type="InterPro" id="IPR020592">
    <property type="entry name" value="Ribosomal_bS16_CS"/>
</dbReference>
<proteinExistence type="inferred from homology"/>
<keyword evidence="1 3" id="KW-0689">Ribosomal protein</keyword>
<evidence type="ECO:0000256" key="2">
    <source>
        <dbReference type="ARBA" id="ARBA00023274"/>
    </source>
</evidence>
<evidence type="ECO:0000256" key="3">
    <source>
        <dbReference type="HAMAP-Rule" id="MF_00385"/>
    </source>
</evidence>
<dbReference type="Proteomes" id="UP000229756">
    <property type="component" value="Unassembled WGS sequence"/>
</dbReference>
<evidence type="ECO:0000313" key="4">
    <source>
        <dbReference type="EMBL" id="PJC23855.1"/>
    </source>
</evidence>
<dbReference type="EMBL" id="PFSJ01000009">
    <property type="protein sequence ID" value="PJC23855.1"/>
    <property type="molecule type" value="Genomic_DNA"/>
</dbReference>
<dbReference type="NCBIfam" id="TIGR00002">
    <property type="entry name" value="S16"/>
    <property type="match status" value="1"/>
</dbReference>
<dbReference type="GO" id="GO:0003735">
    <property type="term" value="F:structural constituent of ribosome"/>
    <property type="evidence" value="ECO:0007669"/>
    <property type="project" value="InterPro"/>
</dbReference>
<organism evidence="4 5">
    <name type="scientific">candidate division WWE3 bacterium CG_4_9_14_0_2_um_filter_35_11</name>
    <dbReference type="NCBI Taxonomy" id="1975077"/>
    <lineage>
        <taxon>Bacteria</taxon>
        <taxon>Katanobacteria</taxon>
    </lineage>
</organism>
<dbReference type="PROSITE" id="PS00732">
    <property type="entry name" value="RIBOSOMAL_S16"/>
    <property type="match status" value="1"/>
</dbReference>
<evidence type="ECO:0000313" key="5">
    <source>
        <dbReference type="Proteomes" id="UP000229756"/>
    </source>
</evidence>
<dbReference type="PANTHER" id="PTHR12919:SF20">
    <property type="entry name" value="SMALL RIBOSOMAL SUBUNIT PROTEIN BS16M"/>
    <property type="match status" value="1"/>
</dbReference>
<dbReference type="InterPro" id="IPR023803">
    <property type="entry name" value="Ribosomal_bS16_dom_sf"/>
</dbReference>
<dbReference type="GO" id="GO:0005737">
    <property type="term" value="C:cytoplasm"/>
    <property type="evidence" value="ECO:0007669"/>
    <property type="project" value="UniProtKB-ARBA"/>
</dbReference>
<dbReference type="Pfam" id="PF00886">
    <property type="entry name" value="Ribosomal_S16"/>
    <property type="match status" value="1"/>
</dbReference>
<dbReference type="AlphaFoldDB" id="A0A2M8EMA2"/>
<dbReference type="GO" id="GO:0015935">
    <property type="term" value="C:small ribosomal subunit"/>
    <property type="evidence" value="ECO:0007669"/>
    <property type="project" value="TreeGrafter"/>
</dbReference>
<sequence length="98" mass="11256">MVRIRLTRIGRKNAPAYRIVVTDKKSKVNGKFIEVIGNYNPTEDPKRVVLKQERFDYWTSVGAQPSDAIVKLVKGTYQFKPYDPKAKKAESVNVEENK</sequence>
<protein>
    <recommendedName>
        <fullName evidence="3">Small ribosomal subunit protein bS16</fullName>
    </recommendedName>
</protein>
<keyword evidence="2 3" id="KW-0687">Ribonucleoprotein</keyword>
<gene>
    <name evidence="3" type="primary">rpsP</name>
    <name evidence="4" type="ORF">CO058_01190</name>
</gene>
<evidence type="ECO:0000256" key="1">
    <source>
        <dbReference type="ARBA" id="ARBA00022980"/>
    </source>
</evidence>
<comment type="caution">
    <text evidence="4">The sequence shown here is derived from an EMBL/GenBank/DDBJ whole genome shotgun (WGS) entry which is preliminary data.</text>
</comment>
<comment type="similarity">
    <text evidence="3">Belongs to the bacterial ribosomal protein bS16 family.</text>
</comment>
<reference evidence="5" key="1">
    <citation type="submission" date="2017-09" db="EMBL/GenBank/DDBJ databases">
        <title>Depth-based differentiation of microbial function through sediment-hosted aquifers and enrichment of novel symbionts in the deep terrestrial subsurface.</title>
        <authorList>
            <person name="Probst A.J."/>
            <person name="Ladd B."/>
            <person name="Jarett J.K."/>
            <person name="Geller-Mcgrath D.E."/>
            <person name="Sieber C.M.K."/>
            <person name="Emerson J.B."/>
            <person name="Anantharaman K."/>
            <person name="Thomas B.C."/>
            <person name="Malmstrom R."/>
            <person name="Stieglmeier M."/>
            <person name="Klingl A."/>
            <person name="Woyke T."/>
            <person name="Ryan C.M."/>
            <person name="Banfield J.F."/>
        </authorList>
    </citation>
    <scope>NUCLEOTIDE SEQUENCE [LARGE SCALE GENOMIC DNA]</scope>
</reference>
<name>A0A2M8EMA2_UNCKA</name>
<dbReference type="GO" id="GO:0006412">
    <property type="term" value="P:translation"/>
    <property type="evidence" value="ECO:0007669"/>
    <property type="project" value="UniProtKB-UniRule"/>
</dbReference>
<dbReference type="InterPro" id="IPR000307">
    <property type="entry name" value="Ribosomal_bS16"/>
</dbReference>